<accession>A0A8X6UT68</accession>
<sequence length="126" mass="14385">MSPPPHISPTLFPKSIAVCCRITNKGLSPWLKLRRYYRSWAPLFILLLSLPYSCYHGIGTSLSFPETFPESVVIGCSPTFMRGMEQLNSDRTLELECLPFRERLLIEILSNNLSQITSNCYIGHFD</sequence>
<evidence type="ECO:0000313" key="1">
    <source>
        <dbReference type="EMBL" id="GFU47839.1"/>
    </source>
</evidence>
<comment type="caution">
    <text evidence="1">The sequence shown here is derived from an EMBL/GenBank/DDBJ whole genome shotgun (WGS) entry which is preliminary data.</text>
</comment>
<protein>
    <submittedName>
        <fullName evidence="1">Uncharacterized protein</fullName>
    </submittedName>
</protein>
<organism evidence="1 2">
    <name type="scientific">Nephila pilipes</name>
    <name type="common">Giant wood spider</name>
    <name type="synonym">Nephila maculata</name>
    <dbReference type="NCBI Taxonomy" id="299642"/>
    <lineage>
        <taxon>Eukaryota</taxon>
        <taxon>Metazoa</taxon>
        <taxon>Ecdysozoa</taxon>
        <taxon>Arthropoda</taxon>
        <taxon>Chelicerata</taxon>
        <taxon>Arachnida</taxon>
        <taxon>Araneae</taxon>
        <taxon>Araneomorphae</taxon>
        <taxon>Entelegynae</taxon>
        <taxon>Araneoidea</taxon>
        <taxon>Nephilidae</taxon>
        <taxon>Nephila</taxon>
    </lineage>
</organism>
<gene>
    <name evidence="1" type="ORF">NPIL_680321</name>
</gene>
<dbReference type="Proteomes" id="UP000887013">
    <property type="component" value="Unassembled WGS sequence"/>
</dbReference>
<keyword evidence="2" id="KW-1185">Reference proteome</keyword>
<name>A0A8X6UT68_NEPPI</name>
<proteinExistence type="predicted"/>
<evidence type="ECO:0000313" key="2">
    <source>
        <dbReference type="Proteomes" id="UP000887013"/>
    </source>
</evidence>
<dbReference type="AlphaFoldDB" id="A0A8X6UT68"/>
<reference evidence="1" key="1">
    <citation type="submission" date="2020-08" db="EMBL/GenBank/DDBJ databases">
        <title>Multicomponent nature underlies the extraordinary mechanical properties of spider dragline silk.</title>
        <authorList>
            <person name="Kono N."/>
            <person name="Nakamura H."/>
            <person name="Mori M."/>
            <person name="Yoshida Y."/>
            <person name="Ohtoshi R."/>
            <person name="Malay A.D."/>
            <person name="Moran D.A.P."/>
            <person name="Tomita M."/>
            <person name="Numata K."/>
            <person name="Arakawa K."/>
        </authorList>
    </citation>
    <scope>NUCLEOTIDE SEQUENCE</scope>
</reference>
<dbReference type="EMBL" id="BMAW01086557">
    <property type="protein sequence ID" value="GFU47839.1"/>
    <property type="molecule type" value="Genomic_DNA"/>
</dbReference>